<dbReference type="InterPro" id="IPR016088">
    <property type="entry name" value="Chalcone_isomerase_3-sand"/>
</dbReference>
<dbReference type="Proteomes" id="UP000249061">
    <property type="component" value="Unassembled WGS sequence"/>
</dbReference>
<feature type="signal peptide" evidence="1">
    <location>
        <begin position="1"/>
        <end position="17"/>
    </location>
</feature>
<name>A0A2W5V7A0_9BACT</name>
<sequence length="181" mass="19814">MKRLILTAALVALPAFAGELKGVKVPDSITVEGKPVTLNGMGVRTKFIVDVYVGSLYLEQTSKVPADILKTDQIRRVEMNMLRDLSKSQLDEAIKSGFEKNAGANLPKLQERLDKLMTKLADVKKGQTIVIQYVPGTGTTIELKGERYTAEGKDFADALFAVWLGQYPADEGLKKGMLGKK</sequence>
<reference evidence="3 4" key="1">
    <citation type="submission" date="2017-08" db="EMBL/GenBank/DDBJ databases">
        <title>Infants hospitalized years apart are colonized by the same room-sourced microbial strains.</title>
        <authorList>
            <person name="Brooks B."/>
            <person name="Olm M.R."/>
            <person name="Firek B.A."/>
            <person name="Baker R."/>
            <person name="Thomas B.C."/>
            <person name="Morowitz M.J."/>
            <person name="Banfield J.F."/>
        </authorList>
    </citation>
    <scope>NUCLEOTIDE SEQUENCE [LARGE SCALE GENOMIC DNA]</scope>
    <source>
        <strain evidence="3">S2_003_000_R2_14</strain>
    </source>
</reference>
<dbReference type="Gene3D" id="3.50.70.10">
    <property type="match status" value="1"/>
</dbReference>
<dbReference type="SUPFAM" id="SSF54626">
    <property type="entry name" value="Chalcone isomerase"/>
    <property type="match status" value="1"/>
</dbReference>
<accession>A0A2W5V7A0</accession>
<evidence type="ECO:0000313" key="4">
    <source>
        <dbReference type="Proteomes" id="UP000249061"/>
    </source>
</evidence>
<protein>
    <recommendedName>
        <fullName evidence="2">Chalcone isomerase domain-containing protein</fullName>
    </recommendedName>
</protein>
<dbReference type="InterPro" id="IPR036298">
    <property type="entry name" value="Chalcone_isomerase_sf"/>
</dbReference>
<evidence type="ECO:0000313" key="3">
    <source>
        <dbReference type="EMBL" id="PZR17298.1"/>
    </source>
</evidence>
<feature type="chain" id="PRO_5016143281" description="Chalcone isomerase domain-containing protein" evidence="1">
    <location>
        <begin position="18"/>
        <end position="181"/>
    </location>
</feature>
<dbReference type="Pfam" id="PF16036">
    <property type="entry name" value="Chalcone_3"/>
    <property type="match status" value="1"/>
</dbReference>
<evidence type="ECO:0000259" key="2">
    <source>
        <dbReference type="Pfam" id="PF16036"/>
    </source>
</evidence>
<comment type="caution">
    <text evidence="3">The sequence shown here is derived from an EMBL/GenBank/DDBJ whole genome shotgun (WGS) entry which is preliminary data.</text>
</comment>
<organism evidence="3 4">
    <name type="scientific">Archangium gephyra</name>
    <dbReference type="NCBI Taxonomy" id="48"/>
    <lineage>
        <taxon>Bacteria</taxon>
        <taxon>Pseudomonadati</taxon>
        <taxon>Myxococcota</taxon>
        <taxon>Myxococcia</taxon>
        <taxon>Myxococcales</taxon>
        <taxon>Cystobacterineae</taxon>
        <taxon>Archangiaceae</taxon>
        <taxon>Archangium</taxon>
    </lineage>
</organism>
<gene>
    <name evidence="3" type="ORF">DI536_02945</name>
</gene>
<feature type="domain" description="Chalcone isomerase" evidence="2">
    <location>
        <begin position="18"/>
        <end position="179"/>
    </location>
</feature>
<dbReference type="GO" id="GO:0016872">
    <property type="term" value="F:intramolecular lyase activity"/>
    <property type="evidence" value="ECO:0007669"/>
    <property type="project" value="InterPro"/>
</dbReference>
<evidence type="ECO:0000256" key="1">
    <source>
        <dbReference type="SAM" id="SignalP"/>
    </source>
</evidence>
<keyword evidence="1" id="KW-0732">Signal</keyword>
<dbReference type="InterPro" id="IPR016087">
    <property type="entry name" value="Chalcone_isomerase"/>
</dbReference>
<proteinExistence type="predicted"/>
<dbReference type="EMBL" id="QFQP01000002">
    <property type="protein sequence ID" value="PZR17298.1"/>
    <property type="molecule type" value="Genomic_DNA"/>
</dbReference>
<dbReference type="AlphaFoldDB" id="A0A2W5V7A0"/>